<dbReference type="GO" id="GO:0051536">
    <property type="term" value="F:iron-sulfur cluster binding"/>
    <property type="evidence" value="ECO:0007669"/>
    <property type="project" value="UniProtKB-KW"/>
</dbReference>
<proteinExistence type="inferred from homology"/>
<evidence type="ECO:0000256" key="7">
    <source>
        <dbReference type="ARBA" id="ARBA00023014"/>
    </source>
</evidence>
<evidence type="ECO:0000256" key="4">
    <source>
        <dbReference type="ARBA" id="ARBA00022723"/>
    </source>
</evidence>
<comment type="cofactor">
    <cofactor evidence="1">
        <name>pyridoxal 5'-phosphate</name>
        <dbReference type="ChEBI" id="CHEBI:597326"/>
    </cofactor>
</comment>
<keyword evidence="5" id="KW-0663">Pyridoxal phosphate</keyword>
<comment type="caution">
    <text evidence="10">The sequence shown here is derived from an EMBL/GenBank/DDBJ whole genome shotgun (WGS) entry which is preliminary data.</text>
</comment>
<dbReference type="InterPro" id="IPR015421">
    <property type="entry name" value="PyrdxlP-dep_Trfase_major"/>
</dbReference>
<sequence>MTYLDHAATTPMLPEAVAAMTEALSIRGNASSLHTSGRRARQVAEEARESIADALGARPSEIIFTAGGTESDNLAVKGIYWARRKEGRRRVLVSAVEHHAVLDAAEWLESHDGAELTWLPVDREGRVEVDALKEELDDDVALVTAMWANNEVGTVNPIRELAEACAERGIPFHTDAVQAVGTLPVDFGESKASALTTTGHKLGGPMGVGALLLGRDVPCAPLLHGGGQERDVRSGTVDVPAIHAFATAVREVTKRREQRAKELAVLRDQLVNAVRTAVPDAILNGDPGLPTHAHFTFPGCAGDSLLMLLDAKGIECSTGSACTAGVAQPSHVLLAMGMDPAAARGSLRFSLGHTSTKADVDALAQAIGPAVERARTAGLSGMRRSAAKEV</sequence>
<dbReference type="InterPro" id="IPR000192">
    <property type="entry name" value="Aminotrans_V_dom"/>
</dbReference>
<name>A0A428Z6Z6_KIBAR</name>
<dbReference type="AlphaFoldDB" id="A0A428Z6Z6"/>
<dbReference type="Gene3D" id="3.90.1150.10">
    <property type="entry name" value="Aspartate Aminotransferase, domain 1"/>
    <property type="match status" value="1"/>
</dbReference>
<evidence type="ECO:0000256" key="1">
    <source>
        <dbReference type="ARBA" id="ARBA00001933"/>
    </source>
</evidence>
<gene>
    <name evidence="10" type="ORF">DMH04_23715</name>
</gene>
<comment type="catalytic activity">
    <reaction evidence="8">
        <text>(sulfur carrier)-H + L-cysteine = (sulfur carrier)-SH + L-alanine</text>
        <dbReference type="Rhea" id="RHEA:43892"/>
        <dbReference type="Rhea" id="RHEA-COMP:14737"/>
        <dbReference type="Rhea" id="RHEA-COMP:14739"/>
        <dbReference type="ChEBI" id="CHEBI:29917"/>
        <dbReference type="ChEBI" id="CHEBI:35235"/>
        <dbReference type="ChEBI" id="CHEBI:57972"/>
        <dbReference type="ChEBI" id="CHEBI:64428"/>
        <dbReference type="EC" id="2.8.1.7"/>
    </reaction>
</comment>
<evidence type="ECO:0000256" key="8">
    <source>
        <dbReference type="ARBA" id="ARBA00050776"/>
    </source>
</evidence>
<dbReference type="Gene3D" id="3.40.640.10">
    <property type="entry name" value="Type I PLP-dependent aspartate aminotransferase-like (Major domain)"/>
    <property type="match status" value="1"/>
</dbReference>
<dbReference type="FunFam" id="3.40.640.10:FF:000084">
    <property type="entry name" value="IscS-like cysteine desulfurase"/>
    <property type="match status" value="1"/>
</dbReference>
<dbReference type="InterPro" id="IPR016454">
    <property type="entry name" value="Cysteine_dSase"/>
</dbReference>
<evidence type="ECO:0000313" key="10">
    <source>
        <dbReference type="EMBL" id="RSM83151.1"/>
    </source>
</evidence>
<dbReference type="Proteomes" id="UP000287547">
    <property type="component" value="Unassembled WGS sequence"/>
</dbReference>
<dbReference type="PANTHER" id="PTHR11601">
    <property type="entry name" value="CYSTEINE DESULFURYLASE FAMILY MEMBER"/>
    <property type="match status" value="1"/>
</dbReference>
<dbReference type="EMBL" id="QHKI01000020">
    <property type="protein sequence ID" value="RSM83151.1"/>
    <property type="molecule type" value="Genomic_DNA"/>
</dbReference>
<comment type="similarity">
    <text evidence="2">Belongs to the class-V pyridoxal-phosphate-dependent aminotransferase family. NifS/IscS subfamily.</text>
</comment>
<evidence type="ECO:0000313" key="11">
    <source>
        <dbReference type="Proteomes" id="UP000287547"/>
    </source>
</evidence>
<dbReference type="InterPro" id="IPR015422">
    <property type="entry name" value="PyrdxlP-dep_Trfase_small"/>
</dbReference>
<dbReference type="Gene3D" id="1.10.260.50">
    <property type="match status" value="1"/>
</dbReference>
<keyword evidence="3" id="KW-0808">Transferase</keyword>
<dbReference type="SUPFAM" id="SSF53383">
    <property type="entry name" value="PLP-dependent transferases"/>
    <property type="match status" value="1"/>
</dbReference>
<reference evidence="10 11" key="1">
    <citation type="submission" date="2018-05" db="EMBL/GenBank/DDBJ databases">
        <title>Evolution of GPA BGCs.</title>
        <authorList>
            <person name="Waglechner N."/>
            <person name="Wright G.D."/>
        </authorList>
    </citation>
    <scope>NUCLEOTIDE SEQUENCE [LARGE SCALE GENOMIC DNA]</scope>
    <source>
        <strain evidence="10 11">A82846</strain>
    </source>
</reference>
<dbReference type="PANTHER" id="PTHR11601:SF34">
    <property type="entry name" value="CYSTEINE DESULFURASE"/>
    <property type="match status" value="1"/>
</dbReference>
<keyword evidence="4" id="KW-0479">Metal-binding</keyword>
<dbReference type="RefSeq" id="WP_037257325.1">
    <property type="nucleotide sequence ID" value="NZ_QHKI01000020.1"/>
</dbReference>
<keyword evidence="6" id="KW-0408">Iron</keyword>
<accession>A0A428Z6Z6</accession>
<organism evidence="10 11">
    <name type="scientific">Kibdelosporangium aridum</name>
    <dbReference type="NCBI Taxonomy" id="2030"/>
    <lineage>
        <taxon>Bacteria</taxon>
        <taxon>Bacillati</taxon>
        <taxon>Actinomycetota</taxon>
        <taxon>Actinomycetes</taxon>
        <taxon>Pseudonocardiales</taxon>
        <taxon>Pseudonocardiaceae</taxon>
        <taxon>Kibdelosporangium</taxon>
    </lineage>
</organism>
<dbReference type="Pfam" id="PF00266">
    <property type="entry name" value="Aminotran_5"/>
    <property type="match status" value="1"/>
</dbReference>
<dbReference type="GO" id="GO:0046872">
    <property type="term" value="F:metal ion binding"/>
    <property type="evidence" value="ECO:0007669"/>
    <property type="project" value="UniProtKB-KW"/>
</dbReference>
<dbReference type="OrthoDB" id="9808002at2"/>
<evidence type="ECO:0000259" key="9">
    <source>
        <dbReference type="Pfam" id="PF00266"/>
    </source>
</evidence>
<dbReference type="GO" id="GO:0031071">
    <property type="term" value="F:cysteine desulfurase activity"/>
    <property type="evidence" value="ECO:0007669"/>
    <property type="project" value="UniProtKB-EC"/>
</dbReference>
<keyword evidence="7" id="KW-0411">Iron-sulfur</keyword>
<evidence type="ECO:0000256" key="3">
    <source>
        <dbReference type="ARBA" id="ARBA00022679"/>
    </source>
</evidence>
<evidence type="ECO:0000256" key="5">
    <source>
        <dbReference type="ARBA" id="ARBA00022898"/>
    </source>
</evidence>
<protein>
    <submittedName>
        <fullName evidence="10">Cysteine desulfurase</fullName>
    </submittedName>
</protein>
<dbReference type="PIRSF" id="PIRSF005572">
    <property type="entry name" value="NifS"/>
    <property type="match status" value="1"/>
</dbReference>
<evidence type="ECO:0000256" key="6">
    <source>
        <dbReference type="ARBA" id="ARBA00023004"/>
    </source>
</evidence>
<dbReference type="InterPro" id="IPR015424">
    <property type="entry name" value="PyrdxlP-dep_Trfase"/>
</dbReference>
<feature type="domain" description="Aminotransferase class V" evidence="9">
    <location>
        <begin position="2"/>
        <end position="363"/>
    </location>
</feature>
<evidence type="ECO:0000256" key="2">
    <source>
        <dbReference type="ARBA" id="ARBA00006490"/>
    </source>
</evidence>